<evidence type="ECO:0000313" key="1">
    <source>
        <dbReference type="EMBL" id="ERT14568.1"/>
    </source>
</evidence>
<dbReference type="AlphaFoldDB" id="U7R3Q0"/>
<dbReference type="Proteomes" id="UP000017133">
    <property type="component" value="Unassembled WGS sequence"/>
</dbReference>
<organism evidence="1 2">
    <name type="scientific">Photorhabdus temperata J3</name>
    <dbReference type="NCBI Taxonomy" id="1389415"/>
    <lineage>
        <taxon>Bacteria</taxon>
        <taxon>Pseudomonadati</taxon>
        <taxon>Pseudomonadota</taxon>
        <taxon>Gammaproteobacteria</taxon>
        <taxon>Enterobacterales</taxon>
        <taxon>Morganellaceae</taxon>
        <taxon>Photorhabdus</taxon>
    </lineage>
</organism>
<dbReference type="EMBL" id="AXDT01000024">
    <property type="protein sequence ID" value="ERT14568.1"/>
    <property type="molecule type" value="Genomic_DNA"/>
</dbReference>
<dbReference type="PATRIC" id="fig|1389415.4.peg.524"/>
<keyword evidence="2" id="KW-1185">Reference proteome</keyword>
<protein>
    <submittedName>
        <fullName evidence="1">Uncharacterized protein</fullName>
    </submittedName>
</protein>
<reference evidence="1 2" key="1">
    <citation type="submission" date="2013-10" db="EMBL/GenBank/DDBJ databases">
        <title>Whole Genome Shotgun Sequence of Photorhabdus temperata J3.</title>
        <authorList>
            <person name="Park G.-S."/>
            <person name="Hong S.-J."/>
            <person name="Shin J.-H."/>
        </authorList>
    </citation>
    <scope>NUCLEOTIDE SEQUENCE [LARGE SCALE GENOMIC DNA]</scope>
    <source>
        <strain evidence="1 2">J3</strain>
    </source>
</reference>
<gene>
    <name evidence="1" type="ORF">O185_02675</name>
</gene>
<comment type="caution">
    <text evidence="1">The sequence shown here is derived from an EMBL/GenBank/DDBJ whole genome shotgun (WGS) entry which is preliminary data.</text>
</comment>
<name>U7R3Q0_PHOTE</name>
<accession>U7R3Q0</accession>
<proteinExistence type="predicted"/>
<sequence length="40" mass="4732">MLCFVFFLLIFEPKFCVFLFAKSDVGVTIFLIDIYMSLFL</sequence>
<evidence type="ECO:0000313" key="2">
    <source>
        <dbReference type="Proteomes" id="UP000017133"/>
    </source>
</evidence>